<gene>
    <name evidence="4" type="ORF">E9934_17470</name>
</gene>
<evidence type="ECO:0000256" key="2">
    <source>
        <dbReference type="SAM" id="Phobius"/>
    </source>
</evidence>
<dbReference type="OrthoDB" id="3780629at2"/>
<keyword evidence="2" id="KW-1133">Transmembrane helix</keyword>
<evidence type="ECO:0008006" key="6">
    <source>
        <dbReference type="Google" id="ProtNLM"/>
    </source>
</evidence>
<name>A0A4V4HJ43_9ACTN</name>
<keyword evidence="3" id="KW-0732">Signal</keyword>
<feature type="chain" id="PRO_5020746240" description="Gram-positive cocci surface proteins LPxTG domain-containing protein" evidence="3">
    <location>
        <begin position="28"/>
        <end position="419"/>
    </location>
</feature>
<feature type="transmembrane region" description="Helical" evidence="2">
    <location>
        <begin position="392"/>
        <end position="412"/>
    </location>
</feature>
<evidence type="ECO:0000313" key="4">
    <source>
        <dbReference type="EMBL" id="THV09096.1"/>
    </source>
</evidence>
<evidence type="ECO:0000256" key="1">
    <source>
        <dbReference type="SAM" id="MobiDB-lite"/>
    </source>
</evidence>
<comment type="caution">
    <text evidence="4">The sequence shown here is derived from an EMBL/GenBank/DDBJ whole genome shotgun (WGS) entry which is preliminary data.</text>
</comment>
<dbReference type="EMBL" id="STGW01000017">
    <property type="protein sequence ID" value="THV09096.1"/>
    <property type="molecule type" value="Genomic_DNA"/>
</dbReference>
<keyword evidence="2" id="KW-0812">Transmembrane</keyword>
<reference evidence="4 5" key="1">
    <citation type="journal article" date="2009" name="Int. J. Syst. Evol. Microbiol.">
        <title>Nocardioides caeni sp. nov., isolated from wastewater.</title>
        <authorList>
            <person name="Yoon J.H."/>
            <person name="Kang S.J."/>
            <person name="Park S."/>
            <person name="Kim W."/>
            <person name="Oh T.K."/>
        </authorList>
    </citation>
    <scope>NUCLEOTIDE SEQUENCE [LARGE SCALE GENOMIC DNA]</scope>
    <source>
        <strain evidence="4 5">DSM 23134</strain>
    </source>
</reference>
<feature type="region of interest" description="Disordered" evidence="1">
    <location>
        <begin position="282"/>
        <end position="301"/>
    </location>
</feature>
<protein>
    <recommendedName>
        <fullName evidence="6">Gram-positive cocci surface proteins LPxTG domain-containing protein</fullName>
    </recommendedName>
</protein>
<organism evidence="4 5">
    <name type="scientific">Nocardioides caeni</name>
    <dbReference type="NCBI Taxonomy" id="574700"/>
    <lineage>
        <taxon>Bacteria</taxon>
        <taxon>Bacillati</taxon>
        <taxon>Actinomycetota</taxon>
        <taxon>Actinomycetes</taxon>
        <taxon>Propionibacteriales</taxon>
        <taxon>Nocardioidaceae</taxon>
        <taxon>Nocardioides</taxon>
    </lineage>
</organism>
<dbReference type="RefSeq" id="WP_136564189.1">
    <property type="nucleotide sequence ID" value="NZ_BAABLS010000006.1"/>
</dbReference>
<evidence type="ECO:0000256" key="3">
    <source>
        <dbReference type="SAM" id="SignalP"/>
    </source>
</evidence>
<proteinExistence type="predicted"/>
<evidence type="ECO:0000313" key="5">
    <source>
        <dbReference type="Proteomes" id="UP000307087"/>
    </source>
</evidence>
<dbReference type="Proteomes" id="UP000307087">
    <property type="component" value="Unassembled WGS sequence"/>
</dbReference>
<keyword evidence="5" id="KW-1185">Reference proteome</keyword>
<feature type="signal peptide" evidence="3">
    <location>
        <begin position="1"/>
        <end position="27"/>
    </location>
</feature>
<sequence length="419" mass="42966">MSRRHLPALSLVAVAAFGLGAPGAALAAPDPVPGEVLPMISAECGQDAVYDTIVHPAVVEQVPAVTHLEWVWSRLVPTTEVLHERTVAPAQGTWAWSREVDVVEEQYAVRVVDAPAVPAVPEVGHWESRVVTPAVTVVMWEYAHLHNGNTRWEREGWNAGANGLGWSPTGNTRVDVLEPEVTEQVWVVDQAAVPAAPEQAHDELSWVALGAPGPAGGTFTGVTRVAGTTTEHAELPDGDSPLGSGWLRGVFTETAAAIVEELWLPEGTAPEAGYVATGTTRPGAAAEETTGGTSAAAPAGAGWSPVAGSEVTVVDAAATEIEIEPAWVEDFILSPATDPCPVAEETDVDGVDGAVDDNTDTAVQTGVEGLVEAATTGATAEAGVLPATGAPVGLWGVALGAGGVVGGVALVARSRRRPA</sequence>
<keyword evidence="2" id="KW-0472">Membrane</keyword>
<dbReference type="AlphaFoldDB" id="A0A4V4HJ43"/>
<accession>A0A4V4HJ43</accession>